<dbReference type="PANTHER" id="PTHR47966">
    <property type="entry name" value="BETA-SITE APP-CLEAVING ENZYME, ISOFORM A-RELATED"/>
    <property type="match status" value="1"/>
</dbReference>
<protein>
    <recommendedName>
        <fullName evidence="4">candidapepsin</fullName>
        <ecNumber evidence="4">3.4.23.24</ecNumber>
    </recommendedName>
</protein>
<keyword evidence="11" id="KW-1015">Disulfide bond</keyword>
<comment type="catalytic activity">
    <reaction evidence="1">
        <text>Preferential cleavage at the carboxyl of hydrophobic amino acids, but fails to cleave 15-Leu-|-Tyr-16, 16-Tyr-|-Leu-17 and 24-Phe-|-Phe-25 of insulin B chain. Activates trypsinogen, and degrades keratin.</text>
        <dbReference type="EC" id="3.4.23.24"/>
    </reaction>
</comment>
<comment type="similarity">
    <text evidence="3 13">Belongs to the peptidase A1 family.</text>
</comment>
<reference evidence="16" key="1">
    <citation type="submission" date="2016-05" db="EMBL/GenBank/DDBJ databases">
        <title>Comparative genomics of biotechnologically important yeasts.</title>
        <authorList>
            <consortium name="DOE Joint Genome Institute"/>
            <person name="Riley R."/>
            <person name="Haridas S."/>
            <person name="Wolfe K.H."/>
            <person name="Lopes M.R."/>
            <person name="Hittinger C.T."/>
            <person name="Goker M."/>
            <person name="Salamov A."/>
            <person name="Wisecaver J."/>
            <person name="Long T.M."/>
            <person name="Aerts A.L."/>
            <person name="Barry K."/>
            <person name="Choi C."/>
            <person name="Clum A."/>
            <person name="Coughlan A.Y."/>
            <person name="Deshpande S."/>
            <person name="Douglass A.P."/>
            <person name="Hanson S.J."/>
            <person name="Klenk H.-P."/>
            <person name="Labutti K."/>
            <person name="Lapidus A."/>
            <person name="Lindquist E."/>
            <person name="Lipzen A."/>
            <person name="Meier-Kolthoff J.P."/>
            <person name="Ohm R.A."/>
            <person name="Otillar R.P."/>
            <person name="Pangilinan J."/>
            <person name="Peng Y."/>
            <person name="Rokas A."/>
            <person name="Rosa C.A."/>
            <person name="Scheuner C."/>
            <person name="Sibirny A.A."/>
            <person name="Slot J.C."/>
            <person name="Stielow J.B."/>
            <person name="Sun H."/>
            <person name="Kurtzman C.P."/>
            <person name="Blackwell M."/>
            <person name="Grigoriev I.V."/>
            <person name="Jeffries T.W."/>
        </authorList>
    </citation>
    <scope>NUCLEOTIDE SEQUENCE [LARGE SCALE GENOMIC DNA]</scope>
    <source>
        <strain evidence="16">NRRL Y-17324</strain>
    </source>
</reference>
<keyword evidence="8 13" id="KW-0064">Aspartyl protease</keyword>
<evidence type="ECO:0000256" key="13">
    <source>
        <dbReference type="RuleBase" id="RU000454"/>
    </source>
</evidence>
<feature type="active site" evidence="12">
    <location>
        <position position="32"/>
    </location>
</feature>
<evidence type="ECO:0000256" key="11">
    <source>
        <dbReference type="ARBA" id="ARBA00023157"/>
    </source>
</evidence>
<evidence type="ECO:0000256" key="2">
    <source>
        <dbReference type="ARBA" id="ARBA00004613"/>
    </source>
</evidence>
<evidence type="ECO:0000256" key="6">
    <source>
        <dbReference type="ARBA" id="ARBA00022670"/>
    </source>
</evidence>
<dbReference type="STRING" id="984487.A0A1E4SQQ1"/>
<evidence type="ECO:0000313" key="16">
    <source>
        <dbReference type="Proteomes" id="UP000094285"/>
    </source>
</evidence>
<keyword evidence="5" id="KW-0964">Secreted</keyword>
<evidence type="ECO:0000256" key="3">
    <source>
        <dbReference type="ARBA" id="ARBA00007447"/>
    </source>
</evidence>
<dbReference type="EMBL" id="KV453909">
    <property type="protein sequence ID" value="ODV81840.1"/>
    <property type="molecule type" value="Genomic_DNA"/>
</dbReference>
<sequence>GSYSANLTNENVFYTTNITVGSEKKQILVDLDTGSSDLWVLSANGTDGFASDTAELQSNGYLDAEKSTSLKTDNNEFFITYGDNTFAYGEYVTDSIAIPNGPSIDVEFGLAFTTVNPFGIFGIGFDLNEAGFSSGAAPIYNNYPATLKKNGLIGKNAYSLYLNSPNATTGSVIFGGYDTKKVDGSFATLQTVNDQVLAINVDSVTVGDNEIQYGSPALLDSGTTITYLPRNVYQGIIQNLPGSNTPYGWRITTDEAQGHDITYKFNDVTVKVPVSSLVGPTYDDQGKLLDYTSLQVSIGGSILGDNFLRYAYVIFNLDDQKISVAQAKFTDDSDIQAI</sequence>
<evidence type="ECO:0000256" key="4">
    <source>
        <dbReference type="ARBA" id="ARBA00013207"/>
    </source>
</evidence>
<keyword evidence="9 13" id="KW-0378">Hydrolase</keyword>
<dbReference type="GO" id="GO:0005576">
    <property type="term" value="C:extracellular region"/>
    <property type="evidence" value="ECO:0007669"/>
    <property type="project" value="UniProtKB-SubCell"/>
</dbReference>
<dbReference type="InterPro" id="IPR001969">
    <property type="entry name" value="Aspartic_peptidase_AS"/>
</dbReference>
<name>A0A1E4SQQ1_9ASCO</name>
<dbReference type="RefSeq" id="XP_020066962.1">
    <property type="nucleotide sequence ID" value="XM_020208807.1"/>
</dbReference>
<dbReference type="PRINTS" id="PR00792">
    <property type="entry name" value="PEPSIN"/>
</dbReference>
<keyword evidence="16" id="KW-1185">Reference proteome</keyword>
<gene>
    <name evidence="15" type="ORF">CANTADRAFT_39507</name>
</gene>
<dbReference type="AlphaFoldDB" id="A0A1E4SQQ1"/>
<evidence type="ECO:0000256" key="10">
    <source>
        <dbReference type="ARBA" id="ARBA00023145"/>
    </source>
</evidence>
<organism evidence="15 16">
    <name type="scientific">Suhomyces tanzawaensis NRRL Y-17324</name>
    <dbReference type="NCBI Taxonomy" id="984487"/>
    <lineage>
        <taxon>Eukaryota</taxon>
        <taxon>Fungi</taxon>
        <taxon>Dikarya</taxon>
        <taxon>Ascomycota</taxon>
        <taxon>Saccharomycotina</taxon>
        <taxon>Pichiomycetes</taxon>
        <taxon>Debaryomycetaceae</taxon>
        <taxon>Suhomyces</taxon>
    </lineage>
</organism>
<evidence type="ECO:0000256" key="9">
    <source>
        <dbReference type="ARBA" id="ARBA00022801"/>
    </source>
</evidence>
<dbReference type="OrthoDB" id="771136at2759"/>
<feature type="non-terminal residue" evidence="15">
    <location>
        <position position="1"/>
    </location>
</feature>
<accession>A0A1E4SQQ1</accession>
<dbReference type="CDD" id="cd05474">
    <property type="entry name" value="SAP_like"/>
    <property type="match status" value="1"/>
</dbReference>
<dbReference type="Proteomes" id="UP000094285">
    <property type="component" value="Unassembled WGS sequence"/>
</dbReference>
<dbReference type="GO" id="GO:0006508">
    <property type="term" value="P:proteolysis"/>
    <property type="evidence" value="ECO:0007669"/>
    <property type="project" value="UniProtKB-KW"/>
</dbReference>
<feature type="active site" evidence="12">
    <location>
        <position position="220"/>
    </location>
</feature>
<dbReference type="Pfam" id="PF00026">
    <property type="entry name" value="Asp"/>
    <property type="match status" value="1"/>
</dbReference>
<comment type="subcellular location">
    <subcellularLocation>
        <location evidence="2">Secreted</location>
    </subcellularLocation>
</comment>
<dbReference type="Gene3D" id="2.40.70.10">
    <property type="entry name" value="Acid Proteases"/>
    <property type="match status" value="2"/>
</dbReference>
<dbReference type="InterPro" id="IPR021109">
    <property type="entry name" value="Peptidase_aspartic_dom_sf"/>
</dbReference>
<evidence type="ECO:0000313" key="15">
    <source>
        <dbReference type="EMBL" id="ODV81840.1"/>
    </source>
</evidence>
<feature type="non-terminal residue" evidence="15">
    <location>
        <position position="338"/>
    </location>
</feature>
<keyword evidence="6 13" id="KW-0645">Protease</keyword>
<dbReference type="InterPro" id="IPR033876">
    <property type="entry name" value="SAP-like"/>
</dbReference>
<evidence type="ECO:0000259" key="14">
    <source>
        <dbReference type="PROSITE" id="PS51767"/>
    </source>
</evidence>
<dbReference type="GeneID" id="30982943"/>
<dbReference type="InterPro" id="IPR001461">
    <property type="entry name" value="Aspartic_peptidase_A1"/>
</dbReference>
<evidence type="ECO:0000256" key="5">
    <source>
        <dbReference type="ARBA" id="ARBA00022525"/>
    </source>
</evidence>
<evidence type="ECO:0000256" key="12">
    <source>
        <dbReference type="PIRSR" id="PIRSR601461-1"/>
    </source>
</evidence>
<dbReference type="GO" id="GO:0004190">
    <property type="term" value="F:aspartic-type endopeptidase activity"/>
    <property type="evidence" value="ECO:0007669"/>
    <property type="project" value="UniProtKB-KW"/>
</dbReference>
<dbReference type="SUPFAM" id="SSF50630">
    <property type="entry name" value="Acid proteases"/>
    <property type="match status" value="1"/>
</dbReference>
<dbReference type="PROSITE" id="PS00141">
    <property type="entry name" value="ASP_PROTEASE"/>
    <property type="match status" value="2"/>
</dbReference>
<evidence type="ECO:0000256" key="7">
    <source>
        <dbReference type="ARBA" id="ARBA00022729"/>
    </source>
</evidence>
<evidence type="ECO:0000256" key="1">
    <source>
        <dbReference type="ARBA" id="ARBA00001675"/>
    </source>
</evidence>
<keyword evidence="10" id="KW-0865">Zymogen</keyword>
<keyword evidence="7" id="KW-0732">Signal</keyword>
<dbReference type="PANTHER" id="PTHR47966:SF65">
    <property type="entry name" value="ASPARTIC-TYPE ENDOPEPTIDASE"/>
    <property type="match status" value="1"/>
</dbReference>
<dbReference type="InterPro" id="IPR033121">
    <property type="entry name" value="PEPTIDASE_A1"/>
</dbReference>
<evidence type="ECO:0000256" key="8">
    <source>
        <dbReference type="ARBA" id="ARBA00022750"/>
    </source>
</evidence>
<feature type="domain" description="Peptidase A1" evidence="14">
    <location>
        <begin position="14"/>
        <end position="325"/>
    </location>
</feature>
<dbReference type="EC" id="3.4.23.24" evidence="4"/>
<dbReference type="PROSITE" id="PS51767">
    <property type="entry name" value="PEPTIDASE_A1"/>
    <property type="match status" value="1"/>
</dbReference>
<proteinExistence type="inferred from homology"/>